<feature type="signal peptide" evidence="1">
    <location>
        <begin position="1"/>
        <end position="20"/>
    </location>
</feature>
<dbReference type="PANTHER" id="PTHR19328">
    <property type="entry name" value="HEDGEHOG-INTERACTING PROTEIN"/>
    <property type="match status" value="1"/>
</dbReference>
<dbReference type="InterPro" id="IPR011041">
    <property type="entry name" value="Quinoprot_gluc/sorb_DH_b-prop"/>
</dbReference>
<dbReference type="Proteomes" id="UP000632858">
    <property type="component" value="Unassembled WGS sequence"/>
</dbReference>
<keyword evidence="1" id="KW-0732">Signal</keyword>
<name>A0A917CM37_9GAMM</name>
<protein>
    <recommendedName>
        <fullName evidence="2">Glucose/Sorbosone dehydrogenase domain-containing protein</fullName>
    </recommendedName>
</protein>
<dbReference type="PANTHER" id="PTHR19328:SF75">
    <property type="entry name" value="ALDOSE SUGAR DEHYDROGENASE YLII"/>
    <property type="match status" value="1"/>
</dbReference>
<accession>A0A917CM37</accession>
<feature type="chain" id="PRO_5037472113" description="Glucose/Sorbosone dehydrogenase domain-containing protein" evidence="1">
    <location>
        <begin position="21"/>
        <end position="384"/>
    </location>
</feature>
<evidence type="ECO:0000313" key="3">
    <source>
        <dbReference type="EMBL" id="GGF92847.1"/>
    </source>
</evidence>
<reference evidence="3" key="2">
    <citation type="submission" date="2020-09" db="EMBL/GenBank/DDBJ databases">
        <authorList>
            <person name="Sun Q."/>
            <person name="Zhou Y."/>
        </authorList>
    </citation>
    <scope>NUCLEOTIDE SEQUENCE</scope>
    <source>
        <strain evidence="3">CGMCC 1.12726</strain>
    </source>
</reference>
<evidence type="ECO:0000313" key="4">
    <source>
        <dbReference type="Proteomes" id="UP000632858"/>
    </source>
</evidence>
<sequence>MKPVLLAVALAAAVALPLNTAEAAKAVKSADYTLLVQELNTGLKSPWGMAFLPDKRILVTQKPGTMLILSADGQRVEQTLANLPAVAAQGQGGLLDVVLDPDFARNRTIYWSYAEPGTRAENGLSGTAVARGVLGKDGLSGIRVIYRQVPKVKGNGHFGSRLVFGRDGNLFVTLGDRQKFTPAQDMAQSLGKVVRITREGRPAPGNPAWKTAGARPEIYSLGHRNPQGAALHPVTGALWLNEHGPQGGDEINRVQAGRNYGWPDASYGCNYGQPIGDKCRLGGGTHVPKFVEPLSTWTPVSVAPAGLLFYTGKAFPAWNNDVLMGSLAGQSLWRLRFNGDRETARERLLADVGERIRDIEQGPDGFLYLLTDSGKLLQIKPLGK</sequence>
<dbReference type="RefSeq" id="WP_188449139.1">
    <property type="nucleotide sequence ID" value="NZ_BMFO01000002.1"/>
</dbReference>
<gene>
    <name evidence="3" type="ORF">GCM10010960_13450</name>
</gene>
<proteinExistence type="predicted"/>
<dbReference type="SUPFAM" id="SSF50952">
    <property type="entry name" value="Soluble quinoprotein glucose dehydrogenase"/>
    <property type="match status" value="1"/>
</dbReference>
<dbReference type="InterPro" id="IPR011042">
    <property type="entry name" value="6-blade_b-propeller_TolB-like"/>
</dbReference>
<comment type="caution">
    <text evidence="3">The sequence shown here is derived from an EMBL/GenBank/DDBJ whole genome shotgun (WGS) entry which is preliminary data.</text>
</comment>
<evidence type="ECO:0000259" key="2">
    <source>
        <dbReference type="Pfam" id="PF07995"/>
    </source>
</evidence>
<keyword evidence="4" id="KW-1185">Reference proteome</keyword>
<dbReference type="Pfam" id="PF07995">
    <property type="entry name" value="GSDH"/>
    <property type="match status" value="1"/>
</dbReference>
<organism evidence="3 4">
    <name type="scientific">Arenimonas maotaiensis</name>
    <dbReference type="NCBI Taxonomy" id="1446479"/>
    <lineage>
        <taxon>Bacteria</taxon>
        <taxon>Pseudomonadati</taxon>
        <taxon>Pseudomonadota</taxon>
        <taxon>Gammaproteobacteria</taxon>
        <taxon>Lysobacterales</taxon>
        <taxon>Lysobacteraceae</taxon>
        <taxon>Arenimonas</taxon>
    </lineage>
</organism>
<evidence type="ECO:0000256" key="1">
    <source>
        <dbReference type="SAM" id="SignalP"/>
    </source>
</evidence>
<dbReference type="InterPro" id="IPR012938">
    <property type="entry name" value="Glc/Sorbosone_DH"/>
</dbReference>
<feature type="domain" description="Glucose/Sorbosone dehydrogenase" evidence="2">
    <location>
        <begin position="43"/>
        <end position="377"/>
    </location>
</feature>
<reference evidence="3" key="1">
    <citation type="journal article" date="2014" name="Int. J. Syst. Evol. Microbiol.">
        <title>Complete genome sequence of Corynebacterium casei LMG S-19264T (=DSM 44701T), isolated from a smear-ripened cheese.</title>
        <authorList>
            <consortium name="US DOE Joint Genome Institute (JGI-PGF)"/>
            <person name="Walter F."/>
            <person name="Albersmeier A."/>
            <person name="Kalinowski J."/>
            <person name="Ruckert C."/>
        </authorList>
    </citation>
    <scope>NUCLEOTIDE SEQUENCE</scope>
    <source>
        <strain evidence="3">CGMCC 1.12726</strain>
    </source>
</reference>
<dbReference type="AlphaFoldDB" id="A0A917CM37"/>
<dbReference type="EMBL" id="BMFO01000002">
    <property type="protein sequence ID" value="GGF92847.1"/>
    <property type="molecule type" value="Genomic_DNA"/>
</dbReference>
<dbReference type="Gene3D" id="2.120.10.30">
    <property type="entry name" value="TolB, C-terminal domain"/>
    <property type="match status" value="1"/>
</dbReference>